<protein>
    <submittedName>
        <fullName evidence="4">PTS fructose transporter subunit IIA</fullName>
    </submittedName>
</protein>
<dbReference type="InterPro" id="IPR051471">
    <property type="entry name" value="Bacterial_PTS_sugar_comp"/>
</dbReference>
<evidence type="ECO:0000259" key="3">
    <source>
        <dbReference type="PROSITE" id="PS51096"/>
    </source>
</evidence>
<accession>A0A7C9TK98</accession>
<gene>
    <name evidence="4" type="ORF">G3A44_15825</name>
</gene>
<feature type="compositionally biased region" description="Polar residues" evidence="2">
    <location>
        <begin position="122"/>
        <end position="132"/>
    </location>
</feature>
<evidence type="ECO:0000256" key="1">
    <source>
        <dbReference type="ARBA" id="ARBA00022679"/>
    </source>
</evidence>
<name>A0A7C9TK98_9BURK</name>
<organism evidence="4 5">
    <name type="scientific">Ideonella livida</name>
    <dbReference type="NCBI Taxonomy" id="2707176"/>
    <lineage>
        <taxon>Bacteria</taxon>
        <taxon>Pseudomonadati</taxon>
        <taxon>Pseudomonadota</taxon>
        <taxon>Betaproteobacteria</taxon>
        <taxon>Burkholderiales</taxon>
        <taxon>Sphaerotilaceae</taxon>
        <taxon>Ideonella</taxon>
    </lineage>
</organism>
<feature type="compositionally biased region" description="Basic and acidic residues" evidence="2">
    <location>
        <begin position="135"/>
        <end position="146"/>
    </location>
</feature>
<evidence type="ECO:0000313" key="4">
    <source>
        <dbReference type="EMBL" id="NDY92659.1"/>
    </source>
</evidence>
<dbReference type="RefSeq" id="WP_163458709.1">
    <property type="nucleotide sequence ID" value="NZ_JAAGOH010000020.1"/>
</dbReference>
<dbReference type="EMBL" id="JAAGOH010000020">
    <property type="protein sequence ID" value="NDY92659.1"/>
    <property type="molecule type" value="Genomic_DNA"/>
</dbReference>
<dbReference type="InterPro" id="IPR004701">
    <property type="entry name" value="PTS_EIIA_man-typ"/>
</dbReference>
<dbReference type="AlphaFoldDB" id="A0A7C9TK98"/>
<reference evidence="4 5" key="1">
    <citation type="submission" date="2020-02" db="EMBL/GenBank/DDBJ databases">
        <title>Ideonella bacterium strain TBM-1.</title>
        <authorList>
            <person name="Chen W.-M."/>
        </authorList>
    </citation>
    <scope>NUCLEOTIDE SEQUENCE [LARGE SCALE GENOMIC DNA]</scope>
    <source>
        <strain evidence="4 5">TBM-1</strain>
    </source>
</reference>
<keyword evidence="5" id="KW-1185">Reference proteome</keyword>
<dbReference type="InterPro" id="IPR036662">
    <property type="entry name" value="PTS_EIIA_man-typ_sf"/>
</dbReference>
<feature type="region of interest" description="Disordered" evidence="2">
    <location>
        <begin position="122"/>
        <end position="146"/>
    </location>
</feature>
<dbReference type="GO" id="GO:0009401">
    <property type="term" value="P:phosphoenolpyruvate-dependent sugar phosphotransferase system"/>
    <property type="evidence" value="ECO:0007669"/>
    <property type="project" value="InterPro"/>
</dbReference>
<dbReference type="PANTHER" id="PTHR33799">
    <property type="entry name" value="PTS PERMEASE-RELATED-RELATED"/>
    <property type="match status" value="1"/>
</dbReference>
<comment type="caution">
    <text evidence="4">The sequence shown here is derived from an EMBL/GenBank/DDBJ whole genome shotgun (WGS) entry which is preliminary data.</text>
</comment>
<feature type="domain" description="PTS EIIA type-4" evidence="3">
    <location>
        <begin position="1"/>
        <end position="119"/>
    </location>
</feature>
<evidence type="ECO:0000313" key="5">
    <source>
        <dbReference type="Proteomes" id="UP000484255"/>
    </source>
</evidence>
<dbReference type="GO" id="GO:0016740">
    <property type="term" value="F:transferase activity"/>
    <property type="evidence" value="ECO:0007669"/>
    <property type="project" value="UniProtKB-KW"/>
</dbReference>
<dbReference type="GO" id="GO:0016020">
    <property type="term" value="C:membrane"/>
    <property type="evidence" value="ECO:0007669"/>
    <property type="project" value="InterPro"/>
</dbReference>
<proteinExistence type="predicted"/>
<dbReference type="PANTHER" id="PTHR33799:SF1">
    <property type="entry name" value="PTS SYSTEM MANNOSE-SPECIFIC EIIAB COMPONENT-RELATED"/>
    <property type="match status" value="1"/>
</dbReference>
<dbReference type="PROSITE" id="PS51096">
    <property type="entry name" value="PTS_EIIA_TYPE_4"/>
    <property type="match status" value="1"/>
</dbReference>
<dbReference type="Proteomes" id="UP000484255">
    <property type="component" value="Unassembled WGS sequence"/>
</dbReference>
<dbReference type="Gene3D" id="3.40.50.510">
    <property type="entry name" value="Phosphotransferase system, mannose-type IIA component"/>
    <property type="match status" value="1"/>
</dbReference>
<keyword evidence="1" id="KW-0808">Transferase</keyword>
<evidence type="ECO:0000256" key="2">
    <source>
        <dbReference type="SAM" id="MobiDB-lite"/>
    </source>
</evidence>
<dbReference type="Pfam" id="PF03610">
    <property type="entry name" value="EIIA-man"/>
    <property type="match status" value="1"/>
</dbReference>
<sequence length="146" mass="15510">MPGFLIVAHAPLATAMKATAMHAFPDAAGQVQALDVEPHWSPDEVELRARGLLSLGDTLILTDVFGATPCNGAQRLCEGPSVRLVAGLNVPMLWRVLCYAGEPLDALVGRAVAGGTQGVLQAASQRPQNQPIHSARHDQDHARHQQ</sequence>
<dbReference type="SUPFAM" id="SSF53062">
    <property type="entry name" value="PTS system fructose IIA component-like"/>
    <property type="match status" value="1"/>
</dbReference>